<dbReference type="GO" id="GO:0005634">
    <property type="term" value="C:nucleus"/>
    <property type="evidence" value="ECO:0007669"/>
    <property type="project" value="UniProtKB-SubCell"/>
</dbReference>
<evidence type="ECO:0000259" key="14">
    <source>
        <dbReference type="Pfam" id="PF12697"/>
    </source>
</evidence>
<evidence type="ECO:0000256" key="11">
    <source>
        <dbReference type="ARBA" id="ARBA00043029"/>
    </source>
</evidence>
<sequence length="210" mass="22928">MAEVQLTEGTFEVDGQSLFYRRAEPAHQSPTLCVLLLHGIRFSSENWLNLKTLSKLAEAGYRAVAIDLPGLGKSKQATPPVPLGQLAPASFLQRVFTALALSPSVVISPSLSGSYTLPFLLEHTDLVKAYVPVAPICTEKFTAAQYANIKTPTLIVYGDQDEQLGEISLKNLKNLANHKVMVMKGAGHACYLDNPDEWHHGLLEFLKTLA</sequence>
<evidence type="ECO:0000313" key="15">
    <source>
        <dbReference type="Proteomes" id="UP000515156"/>
    </source>
</evidence>
<dbReference type="CTD" id="84836"/>
<protein>
    <recommendedName>
        <fullName evidence="10">Putative protein-lysine deacylase ABHD14B</fullName>
    </recommendedName>
    <alternativeName>
        <fullName evidence="11">Alpha/beta hydrolase domain-containing protein 14B</fullName>
    </alternativeName>
</protein>
<dbReference type="SUPFAM" id="SSF53474">
    <property type="entry name" value="alpha/beta-Hydrolases"/>
    <property type="match status" value="1"/>
</dbReference>
<evidence type="ECO:0000256" key="6">
    <source>
        <dbReference type="ARBA" id="ARBA00023242"/>
    </source>
</evidence>
<dbReference type="GO" id="GO:0016746">
    <property type="term" value="F:acyltransferase activity"/>
    <property type="evidence" value="ECO:0007669"/>
    <property type="project" value="UniProtKB-KW"/>
</dbReference>
<keyword evidence="5" id="KW-0808">Transferase</keyword>
<dbReference type="Gene3D" id="3.40.50.1820">
    <property type="entry name" value="alpha/beta hydrolase"/>
    <property type="match status" value="1"/>
</dbReference>
<dbReference type="GO" id="GO:0016787">
    <property type="term" value="F:hydrolase activity"/>
    <property type="evidence" value="ECO:0007669"/>
    <property type="project" value="TreeGrafter"/>
</dbReference>
<evidence type="ECO:0000256" key="4">
    <source>
        <dbReference type="ARBA" id="ARBA00022553"/>
    </source>
</evidence>
<keyword evidence="3" id="KW-0963">Cytoplasm</keyword>
<dbReference type="KEGG" id="muo:115472273"/>
<dbReference type="PANTHER" id="PTHR46197:SF2">
    <property type="entry name" value="PROTEIN-LYSINE DEACYLASE ABHD14B-RELATED"/>
    <property type="match status" value="1"/>
</dbReference>
<evidence type="ECO:0000256" key="13">
    <source>
        <dbReference type="ARBA" id="ARBA00049262"/>
    </source>
</evidence>
<keyword evidence="7" id="KW-0012">Acyltransferase</keyword>
<dbReference type="InParanoid" id="A0A6P7YBQ8"/>
<dbReference type="InterPro" id="IPR000073">
    <property type="entry name" value="AB_hydrolase_1"/>
</dbReference>
<evidence type="ECO:0000313" key="16">
    <source>
        <dbReference type="RefSeq" id="XP_030062351.1"/>
    </source>
</evidence>
<dbReference type="PANTHER" id="PTHR46197">
    <property type="entry name" value="PROTEIN ABHD14B-LIKE"/>
    <property type="match status" value="1"/>
</dbReference>
<keyword evidence="4" id="KW-0597">Phosphoprotein</keyword>
<organism evidence="15 16">
    <name type="scientific">Microcaecilia unicolor</name>
    <dbReference type="NCBI Taxonomy" id="1415580"/>
    <lineage>
        <taxon>Eukaryota</taxon>
        <taxon>Metazoa</taxon>
        <taxon>Chordata</taxon>
        <taxon>Craniata</taxon>
        <taxon>Vertebrata</taxon>
        <taxon>Euteleostomi</taxon>
        <taxon>Amphibia</taxon>
        <taxon>Gymnophiona</taxon>
        <taxon>Siphonopidae</taxon>
        <taxon>Microcaecilia</taxon>
    </lineage>
</organism>
<evidence type="ECO:0000256" key="3">
    <source>
        <dbReference type="ARBA" id="ARBA00022490"/>
    </source>
</evidence>
<reference evidence="16" key="1">
    <citation type="submission" date="2025-08" db="UniProtKB">
        <authorList>
            <consortium name="RefSeq"/>
        </authorList>
    </citation>
    <scope>IDENTIFICATION</scope>
</reference>
<dbReference type="InterPro" id="IPR029058">
    <property type="entry name" value="AB_hydrolase_fold"/>
</dbReference>
<evidence type="ECO:0000256" key="12">
    <source>
        <dbReference type="ARBA" id="ARBA00045947"/>
    </source>
</evidence>
<dbReference type="Proteomes" id="UP000515156">
    <property type="component" value="Chromosome 6"/>
</dbReference>
<dbReference type="RefSeq" id="XP_030062351.1">
    <property type="nucleotide sequence ID" value="XM_030206491.1"/>
</dbReference>
<evidence type="ECO:0000256" key="5">
    <source>
        <dbReference type="ARBA" id="ARBA00022679"/>
    </source>
</evidence>
<dbReference type="AlphaFoldDB" id="A0A6P7YBQ8"/>
<dbReference type="OrthoDB" id="284184at2759"/>
<evidence type="ECO:0000256" key="8">
    <source>
        <dbReference type="ARBA" id="ARBA00037942"/>
    </source>
</evidence>
<evidence type="ECO:0000256" key="9">
    <source>
        <dbReference type="ARBA" id="ARBA00038705"/>
    </source>
</evidence>
<accession>A0A6P7YBQ8</accession>
<evidence type="ECO:0000256" key="10">
    <source>
        <dbReference type="ARBA" id="ARBA00041074"/>
    </source>
</evidence>
<evidence type="ECO:0000256" key="1">
    <source>
        <dbReference type="ARBA" id="ARBA00004123"/>
    </source>
</evidence>
<keyword evidence="15" id="KW-1185">Reference proteome</keyword>
<dbReference type="Pfam" id="PF12697">
    <property type="entry name" value="Abhydrolase_6"/>
    <property type="match status" value="1"/>
</dbReference>
<gene>
    <name evidence="16" type="primary">ABHD14B</name>
</gene>
<dbReference type="GO" id="GO:0045944">
    <property type="term" value="P:positive regulation of transcription by RNA polymerase II"/>
    <property type="evidence" value="ECO:0007669"/>
    <property type="project" value="TreeGrafter"/>
</dbReference>
<evidence type="ECO:0000256" key="2">
    <source>
        <dbReference type="ARBA" id="ARBA00004496"/>
    </source>
</evidence>
<dbReference type="GeneID" id="115472273"/>
<dbReference type="GO" id="GO:0005737">
    <property type="term" value="C:cytoplasm"/>
    <property type="evidence" value="ECO:0007669"/>
    <property type="project" value="UniProtKB-SubCell"/>
</dbReference>
<dbReference type="FunFam" id="3.40.50.1820:FF:000077">
    <property type="entry name" value="Abhydrolase domain containing 14B"/>
    <property type="match status" value="1"/>
</dbReference>
<name>A0A6P7YBQ8_9AMPH</name>
<evidence type="ECO:0000256" key="7">
    <source>
        <dbReference type="ARBA" id="ARBA00023315"/>
    </source>
</evidence>
<comment type="subunit">
    <text evidence="9">May interact with TAF1.</text>
</comment>
<comment type="similarity">
    <text evidence="8">Belongs to the AB hydrolase superfamily. ABHD14 family.</text>
</comment>
<proteinExistence type="inferred from homology"/>
<comment type="subcellular location">
    <subcellularLocation>
        <location evidence="2">Cytoplasm</location>
    </subcellularLocation>
    <subcellularLocation>
        <location evidence="1">Nucleus</location>
    </subcellularLocation>
</comment>
<dbReference type="FunCoup" id="A0A6P7YBQ8">
    <property type="interactions" value="1393"/>
</dbReference>
<feature type="domain" description="AB hydrolase-1" evidence="14">
    <location>
        <begin position="34"/>
        <end position="94"/>
    </location>
</feature>
<keyword evidence="6" id="KW-0539">Nucleus</keyword>
<comment type="catalytic activity">
    <reaction evidence="13">
        <text>L-lysyl-[protein] + acetyl-CoA = N(6)-acetyl-L-lysyl-[protein] + CoA + H(+)</text>
        <dbReference type="Rhea" id="RHEA:45948"/>
        <dbReference type="Rhea" id="RHEA-COMP:9752"/>
        <dbReference type="Rhea" id="RHEA-COMP:10731"/>
        <dbReference type="ChEBI" id="CHEBI:15378"/>
        <dbReference type="ChEBI" id="CHEBI:29969"/>
        <dbReference type="ChEBI" id="CHEBI:57287"/>
        <dbReference type="ChEBI" id="CHEBI:57288"/>
        <dbReference type="ChEBI" id="CHEBI:61930"/>
    </reaction>
    <physiologicalReaction direction="right-to-left" evidence="13">
        <dbReference type="Rhea" id="RHEA:45950"/>
    </physiologicalReaction>
</comment>
<comment type="function">
    <text evidence="12">Acts as an atypical protein-lysine deacetylase in vitro. Catalyzes the deacetylation of lysine residues using CoA as substrate, generating acetyl-CoA and the free amine of protein-lysine residues. Additional experiments are however required to confirm the protein-lysine deacetylase activity in vivo. Has hydrolase activity towards various surrogate p-nitrophenyl (pNp) substrates, such as pNp-butyrate, pNp-acetate and pNp-octanoate in vitro, with a strong preference for pNp-acetate. May activate transcription.</text>
</comment>